<organism evidence="2 3">
    <name type="scientific">Kribbella koreensis</name>
    <dbReference type="NCBI Taxonomy" id="57909"/>
    <lineage>
        <taxon>Bacteria</taxon>
        <taxon>Bacillati</taxon>
        <taxon>Actinomycetota</taxon>
        <taxon>Actinomycetes</taxon>
        <taxon>Propionibacteriales</taxon>
        <taxon>Kribbellaceae</taxon>
        <taxon>Kribbella</taxon>
    </lineage>
</organism>
<keyword evidence="3" id="KW-1185">Reference proteome</keyword>
<dbReference type="RefSeq" id="WP_343968293.1">
    <property type="nucleotide sequence ID" value="NZ_BAAAHK010000006.1"/>
</dbReference>
<proteinExistence type="predicted"/>
<evidence type="ECO:0000313" key="2">
    <source>
        <dbReference type="EMBL" id="GAA0937170.1"/>
    </source>
</evidence>
<dbReference type="EMBL" id="BAAAHK010000006">
    <property type="protein sequence ID" value="GAA0937170.1"/>
    <property type="molecule type" value="Genomic_DNA"/>
</dbReference>
<dbReference type="Pfam" id="PF18899">
    <property type="entry name" value="DUF5655"/>
    <property type="match status" value="1"/>
</dbReference>
<sequence>MDPLWTCPTCGRTFANRNQTHTCRPLGDLDTHFTGKDPTVRETFDRVVAVVRALGPVEVLPEKTRIALHVRMSFAAFTPRLHWLDGHVVLAEQLNSPRFTKIEVYSTHNILHAFRLHTPADVDTEVTNWLTDAYAVGHQHHLH</sequence>
<evidence type="ECO:0000259" key="1">
    <source>
        <dbReference type="Pfam" id="PF18899"/>
    </source>
</evidence>
<protein>
    <recommendedName>
        <fullName evidence="1">DUF5655 domain-containing protein</fullName>
    </recommendedName>
</protein>
<evidence type="ECO:0000313" key="3">
    <source>
        <dbReference type="Proteomes" id="UP001500542"/>
    </source>
</evidence>
<dbReference type="InterPro" id="IPR043714">
    <property type="entry name" value="DUF5655"/>
</dbReference>
<feature type="domain" description="DUF5655" evidence="1">
    <location>
        <begin position="30"/>
        <end position="135"/>
    </location>
</feature>
<name>A0ABN1Q3Y2_9ACTN</name>
<dbReference type="Proteomes" id="UP001500542">
    <property type="component" value="Unassembled WGS sequence"/>
</dbReference>
<comment type="caution">
    <text evidence="2">The sequence shown here is derived from an EMBL/GenBank/DDBJ whole genome shotgun (WGS) entry which is preliminary data.</text>
</comment>
<accession>A0ABN1Q3Y2</accession>
<gene>
    <name evidence="2" type="ORF">GCM10009554_25250</name>
</gene>
<reference evidence="2 3" key="1">
    <citation type="journal article" date="2019" name="Int. J. Syst. Evol. Microbiol.">
        <title>The Global Catalogue of Microorganisms (GCM) 10K type strain sequencing project: providing services to taxonomists for standard genome sequencing and annotation.</title>
        <authorList>
            <consortium name="The Broad Institute Genomics Platform"/>
            <consortium name="The Broad Institute Genome Sequencing Center for Infectious Disease"/>
            <person name="Wu L."/>
            <person name="Ma J."/>
        </authorList>
    </citation>
    <scope>NUCLEOTIDE SEQUENCE [LARGE SCALE GENOMIC DNA]</scope>
    <source>
        <strain evidence="2 3">JCM 10977</strain>
    </source>
</reference>